<dbReference type="Proteomes" id="UP000245212">
    <property type="component" value="Unassembled WGS sequence"/>
</dbReference>
<dbReference type="FunFam" id="3.20.20.70:FF:000029">
    <property type="entry name" value="L-lactate dehydrogenase"/>
    <property type="match status" value="1"/>
</dbReference>
<keyword evidence="10" id="KW-1185">Reference proteome</keyword>
<name>A0A2V1JXZ6_9BURK</name>
<reference evidence="10" key="1">
    <citation type="submission" date="2018-05" db="EMBL/GenBank/DDBJ databases">
        <authorList>
            <person name="Li Y."/>
        </authorList>
    </citation>
    <scope>NUCLEOTIDE SEQUENCE [LARGE SCALE GENOMIC DNA]</scope>
    <source>
        <strain evidence="10">3d-2-2</strain>
    </source>
</reference>
<feature type="binding site" evidence="7">
    <location>
        <position position="130"/>
    </location>
    <ligand>
        <name>FMN</name>
        <dbReference type="ChEBI" id="CHEBI:58210"/>
    </ligand>
</feature>
<keyword evidence="3 7" id="KW-0288">FMN</keyword>
<feature type="binding site" evidence="7">
    <location>
        <begin position="80"/>
        <end position="82"/>
    </location>
    <ligand>
        <name>FMN</name>
        <dbReference type="ChEBI" id="CHEBI:58210"/>
    </ligand>
</feature>
<feature type="binding site" evidence="7">
    <location>
        <position position="132"/>
    </location>
    <ligand>
        <name>glyoxylate</name>
        <dbReference type="ChEBI" id="CHEBI:36655"/>
    </ligand>
</feature>
<dbReference type="EMBL" id="QETA01000004">
    <property type="protein sequence ID" value="PWF22521.1"/>
    <property type="molecule type" value="Genomic_DNA"/>
</dbReference>
<feature type="binding site" evidence="7">
    <location>
        <position position="27"/>
    </location>
    <ligand>
        <name>glyoxylate</name>
        <dbReference type="ChEBI" id="CHEBI:36655"/>
    </ligand>
</feature>
<dbReference type="GO" id="GO:0010181">
    <property type="term" value="F:FMN binding"/>
    <property type="evidence" value="ECO:0007669"/>
    <property type="project" value="InterPro"/>
</dbReference>
<feature type="binding site" evidence="7">
    <location>
        <begin position="311"/>
        <end position="312"/>
    </location>
    <ligand>
        <name>FMN</name>
        <dbReference type="ChEBI" id="CHEBI:58210"/>
    </ligand>
</feature>
<dbReference type="InterPro" id="IPR000262">
    <property type="entry name" value="FMN-dep_DH"/>
</dbReference>
<protein>
    <submittedName>
        <fullName evidence="9">Alpha-hydroxy-acid oxidizing enzyme</fullName>
    </submittedName>
</protein>
<evidence type="ECO:0000256" key="2">
    <source>
        <dbReference type="ARBA" id="ARBA00022630"/>
    </source>
</evidence>
<dbReference type="PROSITE" id="PS51349">
    <property type="entry name" value="FMN_HYDROXY_ACID_DH_2"/>
    <property type="match status" value="1"/>
</dbReference>
<dbReference type="GO" id="GO:0016614">
    <property type="term" value="F:oxidoreductase activity, acting on CH-OH group of donors"/>
    <property type="evidence" value="ECO:0007669"/>
    <property type="project" value="UniProtKB-ARBA"/>
</dbReference>
<feature type="binding site" evidence="7">
    <location>
        <position position="257"/>
    </location>
    <ligand>
        <name>glyoxylate</name>
        <dbReference type="ChEBI" id="CHEBI:36655"/>
    </ligand>
</feature>
<evidence type="ECO:0000256" key="7">
    <source>
        <dbReference type="PIRSR" id="PIRSR000138-2"/>
    </source>
</evidence>
<organism evidence="9 10">
    <name type="scientific">Corticimicrobacter populi</name>
    <dbReference type="NCBI Taxonomy" id="2175229"/>
    <lineage>
        <taxon>Bacteria</taxon>
        <taxon>Pseudomonadati</taxon>
        <taxon>Pseudomonadota</taxon>
        <taxon>Betaproteobacteria</taxon>
        <taxon>Burkholderiales</taxon>
        <taxon>Alcaligenaceae</taxon>
        <taxon>Corticimicrobacter</taxon>
    </lineage>
</organism>
<dbReference type="InterPro" id="IPR013785">
    <property type="entry name" value="Aldolase_TIM"/>
</dbReference>
<evidence type="ECO:0000256" key="1">
    <source>
        <dbReference type="ARBA" id="ARBA00001917"/>
    </source>
</evidence>
<comment type="caution">
    <text evidence="9">The sequence shown here is derived from an EMBL/GenBank/DDBJ whole genome shotgun (WGS) entry which is preliminary data.</text>
</comment>
<evidence type="ECO:0000256" key="4">
    <source>
        <dbReference type="ARBA" id="ARBA00023002"/>
    </source>
</evidence>
<dbReference type="SUPFAM" id="SSF51395">
    <property type="entry name" value="FMN-linked oxidoreductases"/>
    <property type="match status" value="1"/>
</dbReference>
<dbReference type="PANTHER" id="PTHR10578">
    <property type="entry name" value="S -2-HYDROXY-ACID OXIDASE-RELATED"/>
    <property type="match status" value="1"/>
</dbReference>
<feature type="binding site" evidence="7">
    <location>
        <position position="167"/>
    </location>
    <ligand>
        <name>glyoxylate</name>
        <dbReference type="ChEBI" id="CHEBI:36655"/>
    </ligand>
</feature>
<feature type="domain" description="FMN hydroxy acid dehydrogenase" evidence="8">
    <location>
        <begin position="1"/>
        <end position="362"/>
    </location>
</feature>
<dbReference type="Pfam" id="PF01070">
    <property type="entry name" value="FMN_dh"/>
    <property type="match status" value="1"/>
</dbReference>
<evidence type="ECO:0000256" key="3">
    <source>
        <dbReference type="ARBA" id="ARBA00022643"/>
    </source>
</evidence>
<evidence type="ECO:0000259" key="8">
    <source>
        <dbReference type="PROSITE" id="PS51349"/>
    </source>
</evidence>
<feature type="binding site" evidence="7">
    <location>
        <begin position="288"/>
        <end position="292"/>
    </location>
    <ligand>
        <name>FMN</name>
        <dbReference type="ChEBI" id="CHEBI:58210"/>
    </ligand>
</feature>
<keyword evidence="2 7" id="KW-0285">Flavoprotein</keyword>
<dbReference type="PIRSF" id="PIRSF000138">
    <property type="entry name" value="Al-hdrx_acd_dh"/>
    <property type="match status" value="1"/>
</dbReference>
<dbReference type="Gene3D" id="3.20.20.70">
    <property type="entry name" value="Aldolase class I"/>
    <property type="match status" value="1"/>
</dbReference>
<dbReference type="CDD" id="cd02809">
    <property type="entry name" value="alpha_hydroxyacid_oxid_FMN"/>
    <property type="match status" value="1"/>
</dbReference>
<evidence type="ECO:0000256" key="6">
    <source>
        <dbReference type="PIRSR" id="PIRSR000138-1"/>
    </source>
</evidence>
<dbReference type="AlphaFoldDB" id="A0A2V1JXZ6"/>
<dbReference type="PANTHER" id="PTHR10578:SF107">
    <property type="entry name" value="2-HYDROXYACID OXIDASE 1"/>
    <property type="match status" value="1"/>
</dbReference>
<evidence type="ECO:0000256" key="5">
    <source>
        <dbReference type="ARBA" id="ARBA00024042"/>
    </source>
</evidence>
<feature type="binding site" evidence="7">
    <location>
        <position position="260"/>
    </location>
    <ligand>
        <name>glyoxylate</name>
        <dbReference type="ChEBI" id="CHEBI:36655"/>
    </ligand>
</feature>
<sequence>MQNTVLTSLADYEAAARLRLPADIWAYLNAGAADGLSQQANGQAAERLTLWPRVLRSTAGSDASVMLWGERHASPILIGPTAYHRLAHPEGELASVMAAAALQAGMVVSTLSSLPLESIATRAQCPLWFQLYLQRRRDITLDLVRRAEAAGYRALMVTVDAPIQGARNAEQRAGFYLPSGVEAANLVDYPAAPGGDHLAAGQSVFALPGVQAAPTWEDLAWLSGQTCLPVIVKGILHPLDVQPALEAGAAGIVVSNHGGRVLDTVPATLDALPLVVEAVAGRVPVLVDGGIRRGTDILKALALGAQAVLIGRPVLHGLAVGGASGVAHVLHLLRAELEMAMVLAGLRTLEEVRSGSVLAPARPA</sequence>
<keyword evidence="4" id="KW-0560">Oxidoreductase</keyword>
<proteinExistence type="inferred from homology"/>
<evidence type="ECO:0000313" key="10">
    <source>
        <dbReference type="Proteomes" id="UP000245212"/>
    </source>
</evidence>
<dbReference type="RefSeq" id="WP_109062045.1">
    <property type="nucleotide sequence ID" value="NZ_QETA01000004.1"/>
</dbReference>
<feature type="binding site" evidence="7">
    <location>
        <position position="233"/>
    </location>
    <ligand>
        <name>FMN</name>
        <dbReference type="ChEBI" id="CHEBI:58210"/>
    </ligand>
</feature>
<dbReference type="InterPro" id="IPR012133">
    <property type="entry name" value="Alpha-hydoxy_acid_DH_FMN"/>
</dbReference>
<evidence type="ECO:0000313" key="9">
    <source>
        <dbReference type="EMBL" id="PWF22521.1"/>
    </source>
</evidence>
<comment type="similarity">
    <text evidence="5">Belongs to the FMN-dependent alpha-hydroxy acid dehydrogenase family.</text>
</comment>
<feature type="binding site" evidence="7">
    <location>
        <position position="255"/>
    </location>
    <ligand>
        <name>FMN</name>
        <dbReference type="ChEBI" id="CHEBI:58210"/>
    </ligand>
</feature>
<accession>A0A2V1JXZ6</accession>
<feature type="active site" description="Proton acceptor" evidence="6">
    <location>
        <position position="257"/>
    </location>
</feature>
<feature type="binding site" evidence="7">
    <location>
        <position position="109"/>
    </location>
    <ligand>
        <name>FMN</name>
        <dbReference type="ChEBI" id="CHEBI:58210"/>
    </ligand>
</feature>
<comment type="cofactor">
    <cofactor evidence="1">
        <name>FMN</name>
        <dbReference type="ChEBI" id="CHEBI:58210"/>
    </cofactor>
</comment>
<dbReference type="InterPro" id="IPR037396">
    <property type="entry name" value="FMN_HAD"/>
</dbReference>
<gene>
    <name evidence="9" type="ORF">DD235_10530</name>
</gene>
<feature type="binding site" evidence="7">
    <location>
        <position position="158"/>
    </location>
    <ligand>
        <name>FMN</name>
        <dbReference type="ChEBI" id="CHEBI:58210"/>
    </ligand>
</feature>